<keyword evidence="2" id="KW-0540">Nuclease</keyword>
<dbReference type="Pfam" id="PF13665">
    <property type="entry name" value="Tox-PAAR-like"/>
    <property type="match status" value="1"/>
</dbReference>
<organism evidence="2 3">
    <name type="scientific">Enterobacillus tribolii</name>
    <dbReference type="NCBI Taxonomy" id="1487935"/>
    <lineage>
        <taxon>Bacteria</taxon>
        <taxon>Pseudomonadati</taxon>
        <taxon>Pseudomonadota</taxon>
        <taxon>Gammaproteobacteria</taxon>
        <taxon>Enterobacterales</taxon>
        <taxon>Hafniaceae</taxon>
        <taxon>Enterobacillus</taxon>
    </lineage>
</organism>
<proteinExistence type="predicted"/>
<protein>
    <submittedName>
        <fullName evidence="2">HNH/endonuclease VII toxin of polymorphic toxin system</fullName>
    </submittedName>
</protein>
<evidence type="ECO:0000313" key="2">
    <source>
        <dbReference type="EMBL" id="RDK96760.1"/>
    </source>
</evidence>
<dbReference type="CDD" id="cd14740">
    <property type="entry name" value="PAAR_4"/>
    <property type="match status" value="1"/>
</dbReference>
<dbReference type="EMBL" id="QRAP01000001">
    <property type="protein sequence ID" value="RDK96760.1"/>
    <property type="molecule type" value="Genomic_DNA"/>
</dbReference>
<reference evidence="2 3" key="1">
    <citation type="submission" date="2018-07" db="EMBL/GenBank/DDBJ databases">
        <title>Genomic Encyclopedia of Type Strains, Phase IV (KMG-IV): sequencing the most valuable type-strain genomes for metagenomic binning, comparative biology and taxonomic classification.</title>
        <authorList>
            <person name="Goeker M."/>
        </authorList>
    </citation>
    <scope>NUCLEOTIDE SEQUENCE [LARGE SCALE GENOMIC DNA]</scope>
    <source>
        <strain evidence="2 3">DSM 103736</strain>
    </source>
</reference>
<dbReference type="Pfam" id="PF15635">
    <property type="entry name" value="Tox-GHH2"/>
    <property type="match status" value="1"/>
</dbReference>
<keyword evidence="3" id="KW-1185">Reference proteome</keyword>
<comment type="caution">
    <text evidence="2">The sequence shown here is derived from an EMBL/GenBank/DDBJ whole genome shotgun (WGS) entry which is preliminary data.</text>
</comment>
<dbReference type="GO" id="GO:0004519">
    <property type="term" value="F:endonuclease activity"/>
    <property type="evidence" value="ECO:0007669"/>
    <property type="project" value="UniProtKB-KW"/>
</dbReference>
<dbReference type="RefSeq" id="WP_162844338.1">
    <property type="nucleotide sequence ID" value="NZ_QRAP01000001.1"/>
</dbReference>
<name>A0A370R2U3_9GAMM</name>
<gene>
    <name evidence="2" type="ORF">C8D90_101196</name>
</gene>
<keyword evidence="2" id="KW-0378">Hydrolase</keyword>
<keyword evidence="2" id="KW-0255">Endonuclease</keyword>
<dbReference type="InterPro" id="IPR028917">
    <property type="entry name" value="Tox-GHH2_domain"/>
</dbReference>
<feature type="domain" description="Tox-GHH2" evidence="1">
    <location>
        <begin position="272"/>
        <end position="377"/>
    </location>
</feature>
<sequence>MSTHVYANGDEISCKASSGKTSVAFPDPCWTPPTPPAGPLLVTYPNSASPSSLAKGSSTVRIKRSPIALTDRSYFSTSTGDEPATPALQKGLLTRKIKGKTYYNQWSMNVKVEGKGVCRNIDLMTHNHGSKPGNTATFPFLSKAIVAGSDGDPCKHERNKINTKCAEGVEKGQDWTDQHCSDGLLQIKPVTTSAENSKGNENDPLTVLSTALESVNLDREAFTSLDDFANAQTRSAKENDCLSAKKCELVTKTKANGDKSKNGHSKGCCNGQTGHHVVPHAMAKTAECKKYGYGSAPCICVEGTTHSRGSHKEMHEAFGSRMREAVVDKMLATGKDLDLITLSMDEAIDVGAQSVIDTFSSNSGCSKSCIQEQLKSYYKECKNEMGPVGNTANEFTQNEKSDIIKIVAQKVQQRANQTSMSI</sequence>
<evidence type="ECO:0000313" key="3">
    <source>
        <dbReference type="Proteomes" id="UP000254848"/>
    </source>
</evidence>
<dbReference type="AlphaFoldDB" id="A0A370R2U3"/>
<accession>A0A370R2U3</accession>
<evidence type="ECO:0000259" key="1">
    <source>
        <dbReference type="Pfam" id="PF15635"/>
    </source>
</evidence>
<dbReference type="Proteomes" id="UP000254848">
    <property type="component" value="Unassembled WGS sequence"/>
</dbReference>